<comment type="caution">
    <text evidence="1">The sequence shown here is derived from an EMBL/GenBank/DDBJ whole genome shotgun (WGS) entry which is preliminary data.</text>
</comment>
<dbReference type="NCBIfam" id="TIGR03941">
    <property type="entry name" value="tRNA_deam_assoc"/>
    <property type="match status" value="1"/>
</dbReference>
<name>A0A6P0HP51_9ACTN</name>
<proteinExistence type="predicted"/>
<reference evidence="1 2" key="1">
    <citation type="journal article" date="2014" name="Int. J. Syst. Evol. Microbiol.">
        <title>Nocardioides zeae sp. nov., isolated from the stem of Zea mays.</title>
        <authorList>
            <person name="Glaeser S.P."/>
            <person name="McInroy J.A."/>
            <person name="Busse H.J."/>
            <person name="Kampfer P."/>
        </authorList>
    </citation>
    <scope>NUCLEOTIDE SEQUENCE [LARGE SCALE GENOMIC DNA]</scope>
    <source>
        <strain evidence="1 2">JCM 30728</strain>
    </source>
</reference>
<dbReference type="EMBL" id="JAAGXA010000019">
    <property type="protein sequence ID" value="NEN80393.1"/>
    <property type="molecule type" value="Genomic_DNA"/>
</dbReference>
<gene>
    <name evidence="1" type="ORF">G3T38_19230</name>
</gene>
<sequence>MDVETENIDFAFVAYREEGVWQLHEIVDDVLDSVDEFAAALRRFPGDGGAIGVVAVDEDFFVLLRVAGARTRVLLSDVTAADEWEIARSALETLDLPMPDDEDEQEPAGDLGLLADLGMNAMDLGLLLDDFDLYPDEMVSEIARKLGFGRLFDDAVGLTSA</sequence>
<protein>
    <submittedName>
        <fullName evidence="1">tRNA adenosine deaminase-associated protein</fullName>
    </submittedName>
</protein>
<dbReference type="AlphaFoldDB" id="A0A6P0HP51"/>
<evidence type="ECO:0000313" key="2">
    <source>
        <dbReference type="Proteomes" id="UP000468687"/>
    </source>
</evidence>
<dbReference type="InterPro" id="IPR023869">
    <property type="entry name" value="tRNA_Adeno_NH3ase_assoc_put"/>
</dbReference>
<accession>A0A6P0HP51</accession>
<keyword evidence="2" id="KW-1185">Reference proteome</keyword>
<evidence type="ECO:0000313" key="1">
    <source>
        <dbReference type="EMBL" id="NEN80393.1"/>
    </source>
</evidence>
<organism evidence="1 2">
    <name type="scientific">Nocardioides zeae</name>
    <dbReference type="NCBI Taxonomy" id="1457234"/>
    <lineage>
        <taxon>Bacteria</taxon>
        <taxon>Bacillati</taxon>
        <taxon>Actinomycetota</taxon>
        <taxon>Actinomycetes</taxon>
        <taxon>Propionibacteriales</taxon>
        <taxon>Nocardioidaceae</taxon>
        <taxon>Nocardioides</taxon>
    </lineage>
</organism>
<dbReference type="Proteomes" id="UP000468687">
    <property type="component" value="Unassembled WGS sequence"/>
</dbReference>